<dbReference type="OrthoDB" id="38045at2759"/>
<dbReference type="AlphaFoldDB" id="A0A0L6U8X3"/>
<evidence type="ECO:0000313" key="1">
    <source>
        <dbReference type="EMBL" id="KNZ44994.1"/>
    </source>
</evidence>
<proteinExistence type="predicted"/>
<evidence type="ECO:0000313" key="2">
    <source>
        <dbReference type="Proteomes" id="UP000037035"/>
    </source>
</evidence>
<accession>A0A0L6U8X3</accession>
<sequence length="167" mass="18314">MSSVAATAGTCSYHLASISSTTHFTGWSCAANPLAGHTLNIHVYIRVPHQFLAHGGTGQFWKAITIRLSDLNAKLNGTVWLPKKVKHSLKTITNGLVYCTTHIVGFGICGLPMGDIKGSCWPYFPEDTIQKKKNKYQIYLKLNPYQTFLHQIKLAPLVKGLGSNTVS</sequence>
<reference evidence="1 2" key="1">
    <citation type="submission" date="2015-08" db="EMBL/GenBank/DDBJ databases">
        <title>Next Generation Sequencing and Analysis of the Genome of Puccinia sorghi L Schw, the Causal Agent of Maize Common Rust.</title>
        <authorList>
            <person name="Rochi L."/>
            <person name="Burguener G."/>
            <person name="Darino M."/>
            <person name="Turjanski A."/>
            <person name="Kreff E."/>
            <person name="Dieguez M.J."/>
            <person name="Sacco F."/>
        </authorList>
    </citation>
    <scope>NUCLEOTIDE SEQUENCE [LARGE SCALE GENOMIC DNA]</scope>
    <source>
        <strain evidence="1 2">RO10H11247</strain>
    </source>
</reference>
<comment type="caution">
    <text evidence="1">The sequence shown here is derived from an EMBL/GenBank/DDBJ whole genome shotgun (WGS) entry which is preliminary data.</text>
</comment>
<dbReference type="VEuPathDB" id="FungiDB:VP01_85g9"/>
<protein>
    <submittedName>
        <fullName evidence="1">Uncharacterized protein</fullName>
    </submittedName>
</protein>
<dbReference type="Proteomes" id="UP000037035">
    <property type="component" value="Unassembled WGS sequence"/>
</dbReference>
<name>A0A0L6U8X3_9BASI</name>
<gene>
    <name evidence="1" type="ORF">VP01_85g9</name>
</gene>
<organism evidence="1 2">
    <name type="scientific">Puccinia sorghi</name>
    <dbReference type="NCBI Taxonomy" id="27349"/>
    <lineage>
        <taxon>Eukaryota</taxon>
        <taxon>Fungi</taxon>
        <taxon>Dikarya</taxon>
        <taxon>Basidiomycota</taxon>
        <taxon>Pucciniomycotina</taxon>
        <taxon>Pucciniomycetes</taxon>
        <taxon>Pucciniales</taxon>
        <taxon>Pucciniaceae</taxon>
        <taxon>Puccinia</taxon>
    </lineage>
</organism>
<keyword evidence="2" id="KW-1185">Reference proteome</keyword>
<dbReference type="EMBL" id="LAVV01014160">
    <property type="protein sequence ID" value="KNZ44994.1"/>
    <property type="molecule type" value="Genomic_DNA"/>
</dbReference>